<evidence type="ECO:0000256" key="8">
    <source>
        <dbReference type="ARBA" id="ARBA00023212"/>
    </source>
</evidence>
<keyword evidence="9" id="KW-0966">Cell projection</keyword>
<gene>
    <name evidence="12" type="ORF">PBRA_004634</name>
    <name evidence="13" type="ORF">PLBR_LOCUS721</name>
</gene>
<name>A0A0G4ILA7_PLABS</name>
<evidence type="ECO:0000313" key="14">
    <source>
        <dbReference type="Proteomes" id="UP000039324"/>
    </source>
</evidence>
<accession>A0A0G4ILA7</accession>
<evidence type="ECO:0000256" key="1">
    <source>
        <dbReference type="ARBA" id="ARBA00004430"/>
    </source>
</evidence>
<evidence type="ECO:0000256" key="4">
    <source>
        <dbReference type="ARBA" id="ARBA00022701"/>
    </source>
</evidence>
<evidence type="ECO:0000256" key="5">
    <source>
        <dbReference type="ARBA" id="ARBA00023017"/>
    </source>
</evidence>
<reference evidence="12 14" key="1">
    <citation type="submission" date="2015-02" db="EMBL/GenBank/DDBJ databases">
        <authorList>
            <person name="Chooi Y.-H."/>
        </authorList>
    </citation>
    <scope>NUCLEOTIDE SEQUENCE [LARGE SCALE GENOMIC DNA]</scope>
    <source>
        <strain evidence="12">E3</strain>
    </source>
</reference>
<evidence type="ECO:0000256" key="7">
    <source>
        <dbReference type="ARBA" id="ARBA00023175"/>
    </source>
</evidence>
<dbReference type="InterPro" id="IPR037177">
    <property type="entry name" value="DLC_sf"/>
</dbReference>
<keyword evidence="7 11" id="KW-0505">Motor protein</keyword>
<dbReference type="STRING" id="37360.A0A0G4ILA7"/>
<evidence type="ECO:0000313" key="15">
    <source>
        <dbReference type="Proteomes" id="UP000290189"/>
    </source>
</evidence>
<keyword evidence="8 11" id="KW-0206">Cytoskeleton</keyword>
<dbReference type="GO" id="GO:0005930">
    <property type="term" value="C:axoneme"/>
    <property type="evidence" value="ECO:0007669"/>
    <property type="project" value="UniProtKB-SubCell"/>
</dbReference>
<comment type="subcellular location">
    <subcellularLocation>
        <location evidence="1">Cytoplasm</location>
        <location evidence="1">Cytoskeleton</location>
        <location evidence="1">Cilium axoneme</location>
    </subcellularLocation>
</comment>
<dbReference type="EMBL" id="OVEO01000001">
    <property type="protein sequence ID" value="SPQ93506.1"/>
    <property type="molecule type" value="Genomic_DNA"/>
</dbReference>
<evidence type="ECO:0000256" key="6">
    <source>
        <dbReference type="ARBA" id="ARBA00023069"/>
    </source>
</evidence>
<dbReference type="Pfam" id="PF01221">
    <property type="entry name" value="Dynein_light"/>
    <property type="match status" value="1"/>
</dbReference>
<keyword evidence="6" id="KW-0969">Cilium</keyword>
<keyword evidence="14" id="KW-1185">Reference proteome</keyword>
<dbReference type="AlphaFoldDB" id="A0A0G4ILA7"/>
<dbReference type="CDD" id="cd21453">
    <property type="entry name" value="DLC-like_DNAL4"/>
    <property type="match status" value="1"/>
</dbReference>
<keyword evidence="5 11" id="KW-0243">Dynein</keyword>
<dbReference type="FunFam" id="3.30.740.10:FF:000002">
    <property type="entry name" value="Dynein light chain"/>
    <property type="match status" value="1"/>
</dbReference>
<comment type="function">
    <text evidence="10">Force generating protein of respiratory cilia. Produces force towards the minus ends of microtubules. Dynein has ATPase activity.</text>
</comment>
<dbReference type="GO" id="GO:0007017">
    <property type="term" value="P:microtubule-based process"/>
    <property type="evidence" value="ECO:0007669"/>
    <property type="project" value="InterPro"/>
</dbReference>
<evidence type="ECO:0000256" key="9">
    <source>
        <dbReference type="ARBA" id="ARBA00023273"/>
    </source>
</evidence>
<dbReference type="SMART" id="SM01375">
    <property type="entry name" value="Dynein_light"/>
    <property type="match status" value="1"/>
</dbReference>
<dbReference type="SUPFAM" id="SSF54648">
    <property type="entry name" value="DLC"/>
    <property type="match status" value="1"/>
</dbReference>
<dbReference type="Gene3D" id="3.30.740.10">
    <property type="entry name" value="Protein Inhibitor Of Neuronal Nitric Oxide Synthase"/>
    <property type="match status" value="1"/>
</dbReference>
<dbReference type="GO" id="GO:0005874">
    <property type="term" value="C:microtubule"/>
    <property type="evidence" value="ECO:0007669"/>
    <property type="project" value="UniProtKB-KW"/>
</dbReference>
<keyword evidence="3 11" id="KW-0963">Cytoplasm</keyword>
<dbReference type="PANTHER" id="PTHR11886:SF2">
    <property type="entry name" value="DYNEIN AXONEMAL LIGHT CHAIN 4"/>
    <property type="match status" value="1"/>
</dbReference>
<evidence type="ECO:0000313" key="13">
    <source>
        <dbReference type="EMBL" id="SPQ93506.1"/>
    </source>
</evidence>
<dbReference type="PANTHER" id="PTHR11886">
    <property type="entry name" value="DYNEIN LIGHT CHAIN"/>
    <property type="match status" value="1"/>
</dbReference>
<proteinExistence type="inferred from homology"/>
<keyword evidence="4 11" id="KW-0493">Microtubule</keyword>
<evidence type="ECO:0000256" key="2">
    <source>
        <dbReference type="ARBA" id="ARBA00011655"/>
    </source>
</evidence>
<geneLocation type="mitochondrion" evidence="13"/>
<dbReference type="OMA" id="KEPEGPC"/>
<organism evidence="12 14">
    <name type="scientific">Plasmodiophora brassicae</name>
    <name type="common">Clubroot disease agent</name>
    <dbReference type="NCBI Taxonomy" id="37360"/>
    <lineage>
        <taxon>Eukaryota</taxon>
        <taxon>Sar</taxon>
        <taxon>Rhizaria</taxon>
        <taxon>Endomyxa</taxon>
        <taxon>Phytomyxea</taxon>
        <taxon>Plasmodiophorida</taxon>
        <taxon>Plasmodiophoridae</taxon>
        <taxon>Plasmodiophora</taxon>
    </lineage>
</organism>
<sequence>MATMAVSKTSREEMFPAEWTTELLKSMEKPLVAARDMGDELATESMDIIVSALDKNAGNYDAACKQIKEIMDKKFGATWHVILGEGFGFEVTHQKGNMIYVYYMGNRAVLLYKC</sequence>
<evidence type="ECO:0000256" key="11">
    <source>
        <dbReference type="RuleBase" id="RU365010"/>
    </source>
</evidence>
<protein>
    <recommendedName>
        <fullName evidence="11">Dynein light chain</fullName>
    </recommendedName>
</protein>
<dbReference type="InterPro" id="IPR001372">
    <property type="entry name" value="Dynein_light_chain_typ-1/2"/>
</dbReference>
<dbReference type="EMBL" id="CDSF01000046">
    <property type="protein sequence ID" value="CEO95944.1"/>
    <property type="molecule type" value="Genomic_DNA"/>
</dbReference>
<reference evidence="13 15" key="2">
    <citation type="submission" date="2018-03" db="EMBL/GenBank/DDBJ databases">
        <authorList>
            <person name="Fogelqvist J."/>
        </authorList>
    </citation>
    <scope>NUCLEOTIDE SEQUENCE [LARGE SCALE GENOMIC DNA]</scope>
</reference>
<dbReference type="Proteomes" id="UP000039324">
    <property type="component" value="Unassembled WGS sequence"/>
</dbReference>
<dbReference type="GO" id="GO:0030286">
    <property type="term" value="C:dynein complex"/>
    <property type="evidence" value="ECO:0007669"/>
    <property type="project" value="UniProtKB-KW"/>
</dbReference>
<comment type="subunit">
    <text evidence="2">Consists of at least two heavy chains and a number of intermediate and light chains.</text>
</comment>
<evidence type="ECO:0000256" key="10">
    <source>
        <dbReference type="ARBA" id="ARBA00057688"/>
    </source>
</evidence>
<dbReference type="OrthoDB" id="6506078at2759"/>
<keyword evidence="13" id="KW-0496">Mitochondrion</keyword>
<evidence type="ECO:0000313" key="12">
    <source>
        <dbReference type="EMBL" id="CEO95944.1"/>
    </source>
</evidence>
<comment type="similarity">
    <text evidence="11">Belongs to the dynein light chain family.</text>
</comment>
<dbReference type="Proteomes" id="UP000290189">
    <property type="component" value="Unassembled WGS sequence"/>
</dbReference>
<evidence type="ECO:0000256" key="3">
    <source>
        <dbReference type="ARBA" id="ARBA00022490"/>
    </source>
</evidence>